<dbReference type="PROSITE" id="PS50994">
    <property type="entry name" value="INTEGRASE"/>
    <property type="match status" value="1"/>
</dbReference>
<dbReference type="Pfam" id="PF13333">
    <property type="entry name" value="rve_2"/>
    <property type="match status" value="1"/>
</dbReference>
<feature type="domain" description="Integrase catalytic" evidence="1">
    <location>
        <begin position="168"/>
        <end position="330"/>
    </location>
</feature>
<dbReference type="InterPro" id="IPR048020">
    <property type="entry name" value="Transpos_IS3"/>
</dbReference>
<comment type="caution">
    <text evidence="2">The sequence shown here is derived from an EMBL/GenBank/DDBJ whole genome shotgun (WGS) entry which is preliminary data.</text>
</comment>
<dbReference type="SUPFAM" id="SSF53098">
    <property type="entry name" value="Ribonuclease H-like"/>
    <property type="match status" value="1"/>
</dbReference>
<organism evidence="2">
    <name type="scientific">human gut metagenome</name>
    <dbReference type="NCBI Taxonomy" id="408170"/>
    <lineage>
        <taxon>unclassified sequences</taxon>
        <taxon>metagenomes</taxon>
        <taxon>organismal metagenomes</taxon>
    </lineage>
</organism>
<gene>
    <name evidence="2" type="ORF">OBE_07542</name>
</gene>
<dbReference type="AlphaFoldDB" id="K1TVJ0"/>
<name>K1TVJ0_9ZZZZ</name>
<dbReference type="InterPro" id="IPR001584">
    <property type="entry name" value="Integrase_cat-core"/>
</dbReference>
<dbReference type="InterPro" id="IPR012337">
    <property type="entry name" value="RNaseH-like_sf"/>
</dbReference>
<protein>
    <submittedName>
        <fullName evidence="2">Integrase catalytic subunit</fullName>
    </submittedName>
</protein>
<evidence type="ECO:0000313" key="2">
    <source>
        <dbReference type="EMBL" id="EKC63291.1"/>
    </source>
</evidence>
<dbReference type="EMBL" id="AJWZ01005180">
    <property type="protein sequence ID" value="EKC63291.1"/>
    <property type="molecule type" value="Genomic_DNA"/>
</dbReference>
<evidence type="ECO:0000259" key="1">
    <source>
        <dbReference type="PROSITE" id="PS50994"/>
    </source>
</evidence>
<dbReference type="GO" id="GO:0003676">
    <property type="term" value="F:nucleic acid binding"/>
    <property type="evidence" value="ECO:0007669"/>
    <property type="project" value="InterPro"/>
</dbReference>
<dbReference type="PANTHER" id="PTHR46889">
    <property type="entry name" value="TRANSPOSASE INSF FOR INSERTION SEQUENCE IS3B-RELATED"/>
    <property type="match status" value="1"/>
</dbReference>
<proteinExistence type="predicted"/>
<dbReference type="NCBIfam" id="NF033516">
    <property type="entry name" value="transpos_IS3"/>
    <property type="match status" value="1"/>
</dbReference>
<dbReference type="InterPro" id="IPR025948">
    <property type="entry name" value="HTH-like_dom"/>
</dbReference>
<accession>K1TVJ0</accession>
<dbReference type="Pfam" id="PF00665">
    <property type="entry name" value="rve"/>
    <property type="match status" value="1"/>
</dbReference>
<dbReference type="Gene3D" id="3.30.420.10">
    <property type="entry name" value="Ribonuclease H-like superfamily/Ribonuclease H"/>
    <property type="match status" value="1"/>
</dbReference>
<dbReference type="InterPro" id="IPR036397">
    <property type="entry name" value="RNaseH_sf"/>
</dbReference>
<dbReference type="PANTHER" id="PTHR46889:SF4">
    <property type="entry name" value="TRANSPOSASE INSO FOR INSERTION SEQUENCE ELEMENT IS911B-RELATED"/>
    <property type="match status" value="1"/>
</dbReference>
<dbReference type="InterPro" id="IPR050900">
    <property type="entry name" value="Transposase_IS3/IS150/IS904"/>
</dbReference>
<sequence>MSKSKTKKVKLKTTPHEELLKELEYLRAENAYLKKLAGLSRGAHCPRERERAQAIEGLRPQCRLSVLLKAAGMARSTFYYHFRKSKQPDKYAREKESIIRLYHEHKGRYGYRRITVEMNKIGYAINHKTVLKLMNICGIKSQVRLRKYCSYKGQIGRIAPNLLQRDFAAEKPNQKWVTDLTEFSVCGVKLYLSPIMDLYNREIISYKIAERPNFMQIMKMLDDAFARIPDSPGIVLHSDQGWQYQMKQYQLRLRQKGITQSMSRKGNCLDNAAMESFFGLLKSELLYLQKFSSIDHFRKELEEYIDYYNNKRIKKYLNNMSPVQYRTHAI</sequence>
<reference evidence="2" key="1">
    <citation type="journal article" date="2013" name="Environ. Microbiol.">
        <title>Microbiota from the distal guts of lean and obese adolescents exhibit partial functional redundancy besides clear differences in community structure.</title>
        <authorList>
            <person name="Ferrer M."/>
            <person name="Ruiz A."/>
            <person name="Lanza F."/>
            <person name="Haange S.B."/>
            <person name="Oberbach A."/>
            <person name="Till H."/>
            <person name="Bargiela R."/>
            <person name="Campoy C."/>
            <person name="Segura M.T."/>
            <person name="Richter M."/>
            <person name="von Bergen M."/>
            <person name="Seifert J."/>
            <person name="Suarez A."/>
        </authorList>
    </citation>
    <scope>NUCLEOTIDE SEQUENCE</scope>
</reference>
<dbReference type="Pfam" id="PF13276">
    <property type="entry name" value="HTH_21"/>
    <property type="match status" value="1"/>
</dbReference>
<dbReference type="GO" id="GO:0015074">
    <property type="term" value="P:DNA integration"/>
    <property type="evidence" value="ECO:0007669"/>
    <property type="project" value="InterPro"/>
</dbReference>